<evidence type="ECO:0000256" key="6">
    <source>
        <dbReference type="ARBA" id="ARBA00047561"/>
    </source>
</evidence>
<dbReference type="Pfam" id="PF13241">
    <property type="entry name" value="NAD_binding_7"/>
    <property type="match status" value="1"/>
</dbReference>
<keyword evidence="5" id="KW-0627">Porphyrin biosynthesis</keyword>
<dbReference type="SUPFAM" id="SSF75615">
    <property type="entry name" value="Siroheme synthase middle domains-like"/>
    <property type="match status" value="1"/>
</dbReference>
<evidence type="ECO:0000313" key="7">
    <source>
        <dbReference type="EMBL" id="KGR74056.1"/>
    </source>
</evidence>
<evidence type="ECO:0000256" key="5">
    <source>
        <dbReference type="ARBA" id="ARBA00023244"/>
    </source>
</evidence>
<name>A0A0A3HNA8_9BACL</name>
<evidence type="ECO:0000256" key="2">
    <source>
        <dbReference type="ARBA" id="ARBA00012400"/>
    </source>
</evidence>
<proteinExistence type="predicted"/>
<dbReference type="PANTHER" id="PTHR35330:SF1">
    <property type="entry name" value="SIROHEME BIOSYNTHESIS PROTEIN MET8"/>
    <property type="match status" value="1"/>
</dbReference>
<dbReference type="GO" id="GO:0004325">
    <property type="term" value="F:ferrochelatase activity"/>
    <property type="evidence" value="ECO:0007669"/>
    <property type="project" value="InterPro"/>
</dbReference>
<reference evidence="7 8" key="1">
    <citation type="submission" date="2014-02" db="EMBL/GenBank/DDBJ databases">
        <title>Draft genome sequence of Lysinibacillus sinduriensis JCM 15800.</title>
        <authorList>
            <person name="Zhang F."/>
            <person name="Wang G."/>
            <person name="Zhang L."/>
        </authorList>
    </citation>
    <scope>NUCLEOTIDE SEQUENCE [LARGE SCALE GENOMIC DNA]</scope>
    <source>
        <strain evidence="7 8">JCM 15800</strain>
    </source>
</reference>
<dbReference type="PANTHER" id="PTHR35330">
    <property type="entry name" value="SIROHEME BIOSYNTHESIS PROTEIN MET8"/>
    <property type="match status" value="1"/>
</dbReference>
<dbReference type="eggNOG" id="COG1648">
    <property type="taxonomic scope" value="Bacteria"/>
</dbReference>
<sequence>MNYFPIMLDIDFKKVVIVGGGHVARQKLEALLPTKAQIIIISPTITDEIAGYLEQGKAVWREKYFEPSDLDNASLVFAVTEQETVNDAVEQATQHWQLLSRADAKGRVDFINPAVVRRGDLTFAVSTSGAHPGLTRKLKGDLAAQYDDTYIDYIDYLKKARREIILKVHDKHRKREAIAALLDPQVELWAREKKWEQCDAYVQKILTGVQPL</sequence>
<dbReference type="GO" id="GO:0043115">
    <property type="term" value="F:precorrin-2 dehydrogenase activity"/>
    <property type="evidence" value="ECO:0007669"/>
    <property type="project" value="UniProtKB-EC"/>
</dbReference>
<dbReference type="InterPro" id="IPR036291">
    <property type="entry name" value="NAD(P)-bd_dom_sf"/>
</dbReference>
<dbReference type="GO" id="GO:0019354">
    <property type="term" value="P:siroheme biosynthetic process"/>
    <property type="evidence" value="ECO:0007669"/>
    <property type="project" value="UniProtKB-UniPathway"/>
</dbReference>
<dbReference type="InterPro" id="IPR006367">
    <property type="entry name" value="Sirohaem_synthase_N"/>
</dbReference>
<dbReference type="InterPro" id="IPR028161">
    <property type="entry name" value="Met8-like"/>
</dbReference>
<dbReference type="InterPro" id="IPR042518">
    <property type="entry name" value="SirC_C"/>
</dbReference>
<keyword evidence="8" id="KW-1185">Reference proteome</keyword>
<dbReference type="NCBIfam" id="TIGR01470">
    <property type="entry name" value="cysG_Nterm"/>
    <property type="match status" value="1"/>
</dbReference>
<evidence type="ECO:0000256" key="3">
    <source>
        <dbReference type="ARBA" id="ARBA00023002"/>
    </source>
</evidence>
<keyword evidence="3" id="KW-0560">Oxidoreductase</keyword>
<evidence type="ECO:0000256" key="4">
    <source>
        <dbReference type="ARBA" id="ARBA00023027"/>
    </source>
</evidence>
<gene>
    <name evidence="7" type="ORF">CD33_18840</name>
</gene>
<comment type="catalytic activity">
    <reaction evidence="6">
        <text>precorrin-2 + NAD(+) = sirohydrochlorin + NADH + 2 H(+)</text>
        <dbReference type="Rhea" id="RHEA:15613"/>
        <dbReference type="ChEBI" id="CHEBI:15378"/>
        <dbReference type="ChEBI" id="CHEBI:57540"/>
        <dbReference type="ChEBI" id="CHEBI:57945"/>
        <dbReference type="ChEBI" id="CHEBI:58351"/>
        <dbReference type="ChEBI" id="CHEBI:58827"/>
        <dbReference type="EC" id="1.3.1.76"/>
    </reaction>
</comment>
<dbReference type="Gene3D" id="1.10.8.610">
    <property type="entry name" value="SirC, precorrin-2 dehydrogenase, C-terminal helical domain-like"/>
    <property type="match status" value="1"/>
</dbReference>
<dbReference type="EC" id="1.3.1.76" evidence="2"/>
<dbReference type="Gene3D" id="3.40.50.720">
    <property type="entry name" value="NAD(P)-binding Rossmann-like Domain"/>
    <property type="match status" value="1"/>
</dbReference>
<evidence type="ECO:0000256" key="1">
    <source>
        <dbReference type="ARBA" id="ARBA00005010"/>
    </source>
</evidence>
<dbReference type="AlphaFoldDB" id="A0A0A3HNA8"/>
<organism evidence="7 8">
    <name type="scientific">Ureibacillus sinduriensis BLB-1 = JCM 15800</name>
    <dbReference type="NCBI Taxonomy" id="1384057"/>
    <lineage>
        <taxon>Bacteria</taxon>
        <taxon>Bacillati</taxon>
        <taxon>Bacillota</taxon>
        <taxon>Bacilli</taxon>
        <taxon>Bacillales</taxon>
        <taxon>Caryophanaceae</taxon>
        <taxon>Ureibacillus</taxon>
    </lineage>
</organism>
<dbReference type="EMBL" id="JPVO01000055">
    <property type="protein sequence ID" value="KGR74056.1"/>
    <property type="molecule type" value="Genomic_DNA"/>
</dbReference>
<dbReference type="RefSeq" id="WP_036203410.1">
    <property type="nucleotide sequence ID" value="NZ_AVCY01000001.1"/>
</dbReference>
<dbReference type="OrthoDB" id="9773765at2"/>
<dbReference type="Proteomes" id="UP000030408">
    <property type="component" value="Unassembled WGS sequence"/>
</dbReference>
<accession>A0A0A3HNA8</accession>
<comment type="pathway">
    <text evidence="1">Porphyrin-containing compound metabolism; siroheme biosynthesis; sirohydrochlorin from precorrin-2: step 1/1.</text>
</comment>
<dbReference type="UniPathway" id="UPA00262">
    <property type="reaction ID" value="UER00222"/>
</dbReference>
<dbReference type="STRING" id="1384057.CD33_18840"/>
<protein>
    <recommendedName>
        <fullName evidence="2">precorrin-2 dehydrogenase</fullName>
        <ecNumber evidence="2">1.3.1.76</ecNumber>
    </recommendedName>
</protein>
<keyword evidence="4" id="KW-0520">NAD</keyword>
<comment type="caution">
    <text evidence="7">The sequence shown here is derived from an EMBL/GenBank/DDBJ whole genome shotgun (WGS) entry which is preliminary data.</text>
</comment>
<evidence type="ECO:0000313" key="8">
    <source>
        <dbReference type="Proteomes" id="UP000030408"/>
    </source>
</evidence>
<dbReference type="SUPFAM" id="SSF51735">
    <property type="entry name" value="NAD(P)-binding Rossmann-fold domains"/>
    <property type="match status" value="1"/>
</dbReference>